<keyword evidence="10" id="KW-1185">Reference proteome</keyword>
<evidence type="ECO:0000256" key="7">
    <source>
        <dbReference type="SAM" id="Phobius"/>
    </source>
</evidence>
<comment type="similarity">
    <text evidence="2">Belongs to the DedA family.</text>
</comment>
<dbReference type="RefSeq" id="WP_167166313.1">
    <property type="nucleotide sequence ID" value="NZ_BAAAOO010000015.1"/>
</dbReference>
<evidence type="ECO:0000256" key="4">
    <source>
        <dbReference type="ARBA" id="ARBA00022692"/>
    </source>
</evidence>
<feature type="domain" description="VTT" evidence="8">
    <location>
        <begin position="13"/>
        <end position="114"/>
    </location>
</feature>
<dbReference type="PANTHER" id="PTHR42709">
    <property type="entry name" value="ALKALINE PHOSPHATASE LIKE PROTEIN"/>
    <property type="match status" value="1"/>
</dbReference>
<name>A0ABX0SF11_9ACTN</name>
<keyword evidence="6 7" id="KW-0472">Membrane</keyword>
<feature type="transmembrane region" description="Helical" evidence="7">
    <location>
        <begin position="130"/>
        <end position="149"/>
    </location>
</feature>
<feature type="transmembrane region" description="Helical" evidence="7">
    <location>
        <begin position="12"/>
        <end position="32"/>
    </location>
</feature>
<dbReference type="EMBL" id="JAAMOZ010000001">
    <property type="protein sequence ID" value="NIH56974.1"/>
    <property type="molecule type" value="Genomic_DNA"/>
</dbReference>
<keyword evidence="4 7" id="KW-0812">Transmembrane</keyword>
<accession>A0ABX0SF11</accession>
<keyword evidence="5 7" id="KW-1133">Transmembrane helix</keyword>
<dbReference type="InterPro" id="IPR051311">
    <property type="entry name" value="DedA_domain"/>
</dbReference>
<evidence type="ECO:0000313" key="9">
    <source>
        <dbReference type="EMBL" id="NIH56974.1"/>
    </source>
</evidence>
<feature type="transmembrane region" description="Helical" evidence="7">
    <location>
        <begin position="63"/>
        <end position="88"/>
    </location>
</feature>
<reference evidence="9 10" key="1">
    <citation type="submission" date="2020-02" db="EMBL/GenBank/DDBJ databases">
        <title>Sequencing the genomes of 1000 actinobacteria strains.</title>
        <authorList>
            <person name="Klenk H.-P."/>
        </authorList>
    </citation>
    <scope>NUCLEOTIDE SEQUENCE [LARGE SCALE GENOMIC DNA]</scope>
    <source>
        <strain evidence="9 10">DSM 19609</strain>
    </source>
</reference>
<evidence type="ECO:0000256" key="2">
    <source>
        <dbReference type="ARBA" id="ARBA00010792"/>
    </source>
</evidence>
<comment type="caution">
    <text evidence="9">The sequence shown here is derived from an EMBL/GenBank/DDBJ whole genome shotgun (WGS) entry which is preliminary data.</text>
</comment>
<evidence type="ECO:0000256" key="1">
    <source>
        <dbReference type="ARBA" id="ARBA00004651"/>
    </source>
</evidence>
<evidence type="ECO:0000256" key="5">
    <source>
        <dbReference type="ARBA" id="ARBA00022989"/>
    </source>
</evidence>
<keyword evidence="3" id="KW-1003">Cell membrane</keyword>
<comment type="subcellular location">
    <subcellularLocation>
        <location evidence="1">Cell membrane</location>
        <topology evidence="1">Multi-pass membrane protein</topology>
    </subcellularLocation>
</comment>
<evidence type="ECO:0000256" key="3">
    <source>
        <dbReference type="ARBA" id="ARBA00022475"/>
    </source>
</evidence>
<proteinExistence type="inferred from homology"/>
<evidence type="ECO:0000313" key="10">
    <source>
        <dbReference type="Proteomes" id="UP000749311"/>
    </source>
</evidence>
<dbReference type="InterPro" id="IPR032816">
    <property type="entry name" value="VTT_dom"/>
</dbReference>
<sequence>MNPLAWDAPKLVVYAALFVIVTCRATGTYWVGRGVVSGIGHSRFKRILADSRYRRAADIVARYGAPAVALCFVTVGFQTMVLVAAGVARMPAPRFVPAVAVGGVAWALIYGTVGFVGLELWLAAYRLSPSLTIVGSLALAAAAALFVLVQHRVRRRSPHAPATAADDHSADAA</sequence>
<gene>
    <name evidence="9" type="ORF">FB473_001619</name>
</gene>
<organism evidence="9 10">
    <name type="scientific">Brooklawnia cerclae</name>
    <dbReference type="NCBI Taxonomy" id="349934"/>
    <lineage>
        <taxon>Bacteria</taxon>
        <taxon>Bacillati</taxon>
        <taxon>Actinomycetota</taxon>
        <taxon>Actinomycetes</taxon>
        <taxon>Propionibacteriales</taxon>
        <taxon>Propionibacteriaceae</taxon>
        <taxon>Brooklawnia</taxon>
    </lineage>
</organism>
<feature type="transmembrane region" description="Helical" evidence="7">
    <location>
        <begin position="95"/>
        <end position="118"/>
    </location>
</feature>
<evidence type="ECO:0000256" key="6">
    <source>
        <dbReference type="ARBA" id="ARBA00023136"/>
    </source>
</evidence>
<evidence type="ECO:0000259" key="8">
    <source>
        <dbReference type="Pfam" id="PF09335"/>
    </source>
</evidence>
<protein>
    <submittedName>
        <fullName evidence="9">Membrane protein DedA with SNARE-associated domain</fullName>
    </submittedName>
</protein>
<dbReference type="Proteomes" id="UP000749311">
    <property type="component" value="Unassembled WGS sequence"/>
</dbReference>
<dbReference type="PANTHER" id="PTHR42709:SF6">
    <property type="entry name" value="UNDECAPRENYL PHOSPHATE TRANSPORTER A"/>
    <property type="match status" value="1"/>
</dbReference>
<dbReference type="Pfam" id="PF09335">
    <property type="entry name" value="VTT_dom"/>
    <property type="match status" value="1"/>
</dbReference>